<dbReference type="RefSeq" id="WP_120700311.1">
    <property type="nucleotide sequence ID" value="NZ_RBDX01000041.1"/>
</dbReference>
<gene>
    <name evidence="2" type="ORF">D7318_29535</name>
    <name evidence="1" type="ORF">D7319_29995</name>
</gene>
<dbReference type="PANTHER" id="PTHR36454">
    <property type="entry name" value="LMO2823 PROTEIN"/>
    <property type="match status" value="1"/>
</dbReference>
<dbReference type="EMBL" id="RBDX01000041">
    <property type="protein sequence ID" value="RKN04020.1"/>
    <property type="molecule type" value="Genomic_DNA"/>
</dbReference>
<accession>A0A3A9VTF5</accession>
<comment type="caution">
    <text evidence="1">The sequence shown here is derived from an EMBL/GenBank/DDBJ whole genome shotgun (WGS) entry which is preliminary data.</text>
</comment>
<name>A0A3A9VTF5_9ACTN</name>
<protein>
    <submittedName>
        <fullName evidence="1">DUF1015 domain-containing protein</fullName>
    </submittedName>
</protein>
<sequence length="420" mass="44341">MHAAGLDLAPFRALRYAPERVGSLAAVTSPPYDVVVRPDGQHALETADPFNIVRLILPRATDQGTAHRGAAETLRRWRADGVLTEEPRPALYVYEQRAGATLQRGVLGALRLTRPGEGVVLPHEDVLPEVVAERADLMRATAANLEPLLLSYRGGPSGLTASLTERAAARPPLLATTTADGVHHRVWSLTDPAELAAVRDDLAGHRALIADGHHRWATCLRLAAEHGGRPPWDRGLVLLVDTDRHPLRVGAIHRVLPGVAPATALAALGAICRVTPLPGALPDALAALERAEGNAFLLAGADAFHLLDRPDPALLTRAVRGDRPAAWRALDATVLHEALLPALGPNAPAPAAVRHLHDAATAVALAERGGGTAILLRAVPEATVRALAEQGVTMPQKSTSFGPKPATGLLLRDLTLGDRI</sequence>
<dbReference type="PIRSF" id="PIRSF033563">
    <property type="entry name" value="UCP033563"/>
    <property type="match status" value="1"/>
</dbReference>
<dbReference type="OrthoDB" id="9781616at2"/>
<dbReference type="PANTHER" id="PTHR36454:SF1">
    <property type="entry name" value="DUF1015 DOMAIN-CONTAINING PROTEIN"/>
    <property type="match status" value="1"/>
</dbReference>
<reference evidence="3 4" key="1">
    <citation type="submission" date="2018-09" db="EMBL/GenBank/DDBJ databases">
        <title>Streptomyces sp. nov. DS1-2, an endophytic actinomycete isolated from roots of Dendrobium scabrilingue.</title>
        <authorList>
            <person name="Kuncharoen N."/>
            <person name="Kudo T."/>
            <person name="Ohkuma M."/>
            <person name="Yuki M."/>
            <person name="Tanasupawat S."/>
        </authorList>
    </citation>
    <scope>NUCLEOTIDE SEQUENCE [LARGE SCALE GENOMIC DNA]</scope>
    <source>
        <strain evidence="1 4">AZ1-7</strain>
        <strain evidence="2 3">DS1-2</strain>
    </source>
</reference>
<dbReference type="Proteomes" id="UP000275024">
    <property type="component" value="Unassembled WGS sequence"/>
</dbReference>
<dbReference type="Pfam" id="PF06245">
    <property type="entry name" value="DUF1015"/>
    <property type="match status" value="1"/>
</dbReference>
<proteinExistence type="predicted"/>
<dbReference type="InterPro" id="IPR008323">
    <property type="entry name" value="UCP033563"/>
</dbReference>
<dbReference type="Proteomes" id="UP000268652">
    <property type="component" value="Unassembled WGS sequence"/>
</dbReference>
<evidence type="ECO:0000313" key="3">
    <source>
        <dbReference type="Proteomes" id="UP000268652"/>
    </source>
</evidence>
<evidence type="ECO:0000313" key="4">
    <source>
        <dbReference type="Proteomes" id="UP000275024"/>
    </source>
</evidence>
<evidence type="ECO:0000313" key="2">
    <source>
        <dbReference type="EMBL" id="RKN14194.1"/>
    </source>
</evidence>
<evidence type="ECO:0000313" key="1">
    <source>
        <dbReference type="EMBL" id="RKN04020.1"/>
    </source>
</evidence>
<organism evidence="1 4">
    <name type="scientific">Streptomyces radicis</name>
    <dbReference type="NCBI Taxonomy" id="1750517"/>
    <lineage>
        <taxon>Bacteria</taxon>
        <taxon>Bacillati</taxon>
        <taxon>Actinomycetota</taxon>
        <taxon>Actinomycetes</taxon>
        <taxon>Kitasatosporales</taxon>
        <taxon>Streptomycetaceae</taxon>
        <taxon>Streptomyces</taxon>
    </lineage>
</organism>
<dbReference type="EMBL" id="RBDY01000040">
    <property type="protein sequence ID" value="RKN14194.1"/>
    <property type="molecule type" value="Genomic_DNA"/>
</dbReference>
<dbReference type="AlphaFoldDB" id="A0A3A9VTF5"/>
<keyword evidence="3" id="KW-1185">Reference proteome</keyword>